<protein>
    <submittedName>
        <fullName evidence="1">Uncharacterized protein</fullName>
    </submittedName>
</protein>
<organism evidence="1 2">
    <name type="scientific">Candidatus Faecalibacterium faecipullorum</name>
    <dbReference type="NCBI Taxonomy" id="2838578"/>
    <lineage>
        <taxon>Bacteria</taxon>
        <taxon>Bacillati</taxon>
        <taxon>Bacillota</taxon>
        <taxon>Clostridia</taxon>
        <taxon>Eubacteriales</taxon>
        <taxon>Oscillospiraceae</taxon>
        <taxon>Faecalibacterium</taxon>
    </lineage>
</organism>
<reference evidence="1" key="1">
    <citation type="journal article" date="2021" name="PeerJ">
        <title>Extensive microbial diversity within the chicken gut microbiome revealed by metagenomics and culture.</title>
        <authorList>
            <person name="Gilroy R."/>
            <person name="Ravi A."/>
            <person name="Getino M."/>
            <person name="Pursley I."/>
            <person name="Horton D.L."/>
            <person name="Alikhan N.F."/>
            <person name="Baker D."/>
            <person name="Gharbi K."/>
            <person name="Hall N."/>
            <person name="Watson M."/>
            <person name="Adriaenssens E.M."/>
            <person name="Foster-Nyarko E."/>
            <person name="Jarju S."/>
            <person name="Secka A."/>
            <person name="Antonio M."/>
            <person name="Oren A."/>
            <person name="Chaudhuri R.R."/>
            <person name="La Ragione R."/>
            <person name="Hildebrand F."/>
            <person name="Pallen M.J."/>
        </authorList>
    </citation>
    <scope>NUCLEOTIDE SEQUENCE</scope>
    <source>
        <strain evidence="1">ChiHjej9B8-13557</strain>
    </source>
</reference>
<dbReference type="EMBL" id="DWXX01000044">
    <property type="protein sequence ID" value="HJB58554.1"/>
    <property type="molecule type" value="Genomic_DNA"/>
</dbReference>
<evidence type="ECO:0000313" key="1">
    <source>
        <dbReference type="EMBL" id="HJB58554.1"/>
    </source>
</evidence>
<accession>A0A9D2MEM3</accession>
<reference evidence="1" key="2">
    <citation type="submission" date="2021-04" db="EMBL/GenBank/DDBJ databases">
        <authorList>
            <person name="Gilroy R."/>
        </authorList>
    </citation>
    <scope>NUCLEOTIDE SEQUENCE</scope>
    <source>
        <strain evidence="1">ChiHjej9B8-13557</strain>
    </source>
</reference>
<gene>
    <name evidence="1" type="ORF">H9771_02650</name>
</gene>
<dbReference type="Proteomes" id="UP000824211">
    <property type="component" value="Unassembled WGS sequence"/>
</dbReference>
<name>A0A9D2MEM3_9FIRM</name>
<evidence type="ECO:0000313" key="2">
    <source>
        <dbReference type="Proteomes" id="UP000824211"/>
    </source>
</evidence>
<sequence>MNSANWRTFGTNLITIIGNTTIPTLLSSTIGVLFGGHASADALGAKLEEAYWDPNDIGNTVLSWVGAAAAIYTLGINAAKTLHNDKVVKIDGTTY</sequence>
<dbReference type="AlphaFoldDB" id="A0A9D2MEM3"/>
<comment type="caution">
    <text evidence="1">The sequence shown here is derived from an EMBL/GenBank/DDBJ whole genome shotgun (WGS) entry which is preliminary data.</text>
</comment>
<proteinExistence type="predicted"/>